<organism evidence="2 3">
    <name type="scientific">Ligilactobacillus salivarius</name>
    <dbReference type="NCBI Taxonomy" id="1624"/>
    <lineage>
        <taxon>Bacteria</taxon>
        <taxon>Bacillati</taxon>
        <taxon>Bacillota</taxon>
        <taxon>Bacilli</taxon>
        <taxon>Lactobacillales</taxon>
        <taxon>Lactobacillaceae</taxon>
        <taxon>Ligilactobacillus</taxon>
    </lineage>
</organism>
<name>A0A1V9QL47_9LACO</name>
<feature type="compositionally biased region" description="Basic and acidic residues" evidence="1">
    <location>
        <begin position="479"/>
        <end position="491"/>
    </location>
</feature>
<reference evidence="2 3" key="1">
    <citation type="submission" date="2017-03" db="EMBL/GenBank/DDBJ databases">
        <title>Phylogenomics and comparative genomics of Lactobacillus salivarius, a mammalian gut commensal.</title>
        <authorList>
            <person name="Harris H.M."/>
        </authorList>
    </citation>
    <scope>NUCLEOTIDE SEQUENCE [LARGE SCALE GENOMIC DNA]</scope>
    <source>
        <strain evidence="2 3">LMG 14477</strain>
    </source>
</reference>
<feature type="region of interest" description="Disordered" evidence="1">
    <location>
        <begin position="455"/>
        <end position="491"/>
    </location>
</feature>
<dbReference type="NCBIfam" id="TIGR01538">
    <property type="entry name" value="portal_SPP1"/>
    <property type="match status" value="1"/>
</dbReference>
<dbReference type="Pfam" id="PF05133">
    <property type="entry name" value="SPP1_portal"/>
    <property type="match status" value="1"/>
</dbReference>
<gene>
    <name evidence="2" type="ORF">B6U60_10000</name>
</gene>
<proteinExistence type="predicted"/>
<sequence>MADSVKIAGSAYISKEGLYLYPNEDLTGEDVLTFINYNRGITTYGENYRYYTGEHKILKKKFDPNSFRPDNRVISNWANYVVDTYIGYFMGTPVKIQLEDDSKNELLQNWLKINTFQDKLSEVAKQVAIYGLSYMLAYQDEDSNTCVAVVPPDEGFIIYDTSIKRKPIAFVRYAYFNSELVGEVYTDSKVYSINKDGNLEETGAIVPFKEVPAVEFYANEERLSLVGKIRTLVDAYDKAFSQKANEIQYFDQAYLLLLGLNLPKDPETGKPILDFNGDKKAFYDPSPESANARVEFLAKPDSDNMQENMLNRLVNDIFQTAMVANLNDEAFSGNSSGVAIRYKLLSMQNQAALEERKFMIALTNFLGNIVSLGKVIGSITVDEVKAGLSLTFKRNIPVNDADEANTAKTLEGVVSKETQLKVLSIVDDPKTEIKKIGEEKENLIKQSLQNSISATDMFKGGVTDAEPEERGVLESQGASRKEVDSSEPGER</sequence>
<dbReference type="AlphaFoldDB" id="A0A1V9QL47"/>
<dbReference type="RefSeq" id="WP_081531127.1">
    <property type="nucleotide sequence ID" value="NZ_NBEB01000110.1"/>
</dbReference>
<evidence type="ECO:0000256" key="1">
    <source>
        <dbReference type="SAM" id="MobiDB-lite"/>
    </source>
</evidence>
<comment type="caution">
    <text evidence="2">The sequence shown here is derived from an EMBL/GenBank/DDBJ whole genome shotgun (WGS) entry which is preliminary data.</text>
</comment>
<dbReference type="Proteomes" id="UP000192638">
    <property type="component" value="Unassembled WGS sequence"/>
</dbReference>
<evidence type="ECO:0000313" key="3">
    <source>
        <dbReference type="Proteomes" id="UP000192638"/>
    </source>
</evidence>
<protein>
    <submittedName>
        <fullName evidence="2">Phage portal protein</fullName>
    </submittedName>
</protein>
<evidence type="ECO:0000313" key="2">
    <source>
        <dbReference type="EMBL" id="OQQ81594.1"/>
    </source>
</evidence>
<dbReference type="InterPro" id="IPR021145">
    <property type="entry name" value="Portal_protein_SPP1_Gp6-like"/>
</dbReference>
<dbReference type="InterPro" id="IPR006428">
    <property type="entry name" value="Portal_SPP1-type"/>
</dbReference>
<dbReference type="EMBL" id="NBEB01000110">
    <property type="protein sequence ID" value="OQQ81594.1"/>
    <property type="molecule type" value="Genomic_DNA"/>
</dbReference>
<accession>A0A1V9QL47</accession>